<evidence type="ECO:0000256" key="3">
    <source>
        <dbReference type="ARBA" id="ARBA00022475"/>
    </source>
</evidence>
<feature type="non-terminal residue" evidence="6">
    <location>
        <position position="105"/>
    </location>
</feature>
<sequence length="105" mass="12168">MLKYIVRRLILAIPVLLGVSVISFFVMQLAPGDFLDTYRINPNISREKIQELETLYGLDKNPVTQYFIWLGNILKGDWGYSFVYKIGVWEVMIRRLEATLLLGVT</sequence>
<dbReference type="PANTHER" id="PTHR43163:SF6">
    <property type="entry name" value="DIPEPTIDE TRANSPORT SYSTEM PERMEASE PROTEIN DPPB-RELATED"/>
    <property type="match status" value="1"/>
</dbReference>
<comment type="caution">
    <text evidence="6">The sequence shown here is derived from an EMBL/GenBank/DDBJ whole genome shotgun (WGS) entry which is preliminary data.</text>
</comment>
<comment type="subcellular location">
    <subcellularLocation>
        <location evidence="1">Cell membrane</location>
        <topology evidence="1">Multi-pass membrane protein</topology>
    </subcellularLocation>
</comment>
<keyword evidence="3" id="KW-1003">Cell membrane</keyword>
<gene>
    <name evidence="6" type="ORF">AA81_08175</name>
</gene>
<keyword evidence="4" id="KW-1133">Transmembrane helix</keyword>
<dbReference type="EMBL" id="JALY01000168">
    <property type="protein sequence ID" value="POZ92280.1"/>
    <property type="molecule type" value="Genomic_DNA"/>
</dbReference>
<accession>A0A2S5EGL2</accession>
<evidence type="ECO:0000256" key="2">
    <source>
        <dbReference type="ARBA" id="ARBA00022448"/>
    </source>
</evidence>
<evidence type="ECO:0000259" key="5">
    <source>
        <dbReference type="Pfam" id="PF19300"/>
    </source>
</evidence>
<dbReference type="Proteomes" id="UP000236950">
    <property type="component" value="Unassembled WGS sequence"/>
</dbReference>
<dbReference type="GO" id="GO:0005886">
    <property type="term" value="C:plasma membrane"/>
    <property type="evidence" value="ECO:0007669"/>
    <property type="project" value="UniProtKB-SubCell"/>
</dbReference>
<evidence type="ECO:0000313" key="6">
    <source>
        <dbReference type="EMBL" id="POZ92280.1"/>
    </source>
</evidence>
<reference evidence="6 7" key="1">
    <citation type="submission" date="2014-01" db="EMBL/GenBank/DDBJ databases">
        <title>Comparative genomics of Petrotoga.</title>
        <authorList>
            <person name="Chow K."/>
            <person name="Charchuk R."/>
            <person name="Nesbo C.L."/>
        </authorList>
    </citation>
    <scope>NUCLEOTIDE SEQUENCE [LARGE SCALE GENOMIC DNA]</scope>
    <source>
        <strain evidence="6 7">DSM 16923</strain>
    </source>
</reference>
<feature type="domain" description="ABC transporter type 1 GsiC-like N-terminal" evidence="5">
    <location>
        <begin position="1"/>
        <end position="101"/>
    </location>
</feature>
<feature type="transmembrane region" description="Helical" evidence="4">
    <location>
        <begin position="9"/>
        <end position="30"/>
    </location>
</feature>
<dbReference type="Pfam" id="PF19300">
    <property type="entry name" value="BPD_transp_1_N"/>
    <property type="match status" value="1"/>
</dbReference>
<keyword evidence="4" id="KW-0472">Membrane</keyword>
<keyword evidence="4" id="KW-0812">Transmembrane</keyword>
<name>A0A2S5EGL2_9BACT</name>
<evidence type="ECO:0000256" key="1">
    <source>
        <dbReference type="ARBA" id="ARBA00004651"/>
    </source>
</evidence>
<evidence type="ECO:0000256" key="4">
    <source>
        <dbReference type="SAM" id="Phobius"/>
    </source>
</evidence>
<protein>
    <submittedName>
        <fullName evidence="6">ABC transporter substrate-binding protein</fullName>
    </submittedName>
</protein>
<proteinExistence type="predicted"/>
<evidence type="ECO:0000313" key="7">
    <source>
        <dbReference type="Proteomes" id="UP000236950"/>
    </source>
</evidence>
<organism evidence="6 7">
    <name type="scientific">Petrotoga halophila DSM 16923</name>
    <dbReference type="NCBI Taxonomy" id="1122953"/>
    <lineage>
        <taxon>Bacteria</taxon>
        <taxon>Thermotogati</taxon>
        <taxon>Thermotogota</taxon>
        <taxon>Thermotogae</taxon>
        <taxon>Petrotogales</taxon>
        <taxon>Petrotogaceae</taxon>
        <taxon>Petrotoga</taxon>
    </lineage>
</organism>
<keyword evidence="7" id="KW-1185">Reference proteome</keyword>
<dbReference type="PANTHER" id="PTHR43163">
    <property type="entry name" value="DIPEPTIDE TRANSPORT SYSTEM PERMEASE PROTEIN DPPB-RELATED"/>
    <property type="match status" value="1"/>
</dbReference>
<keyword evidence="2" id="KW-0813">Transport</keyword>
<dbReference type="AlphaFoldDB" id="A0A2S5EGL2"/>
<dbReference type="InterPro" id="IPR045621">
    <property type="entry name" value="BPD_transp_1_N"/>
</dbReference>